<accession>F0W606</accession>
<reference evidence="6" key="2">
    <citation type="submission" date="2011-02" db="EMBL/GenBank/DDBJ databases">
        <authorList>
            <person name="MacLean D."/>
        </authorList>
    </citation>
    <scope>NUCLEOTIDE SEQUENCE</scope>
</reference>
<dbReference type="GO" id="GO:0006869">
    <property type="term" value="P:lipid transport"/>
    <property type="evidence" value="ECO:0007669"/>
    <property type="project" value="UniProtKB-KW"/>
</dbReference>
<keyword evidence="3" id="KW-0445">Lipid transport</keyword>
<dbReference type="InterPro" id="IPR009543">
    <property type="entry name" value="VPS13_VAB"/>
</dbReference>
<dbReference type="GO" id="GO:0006623">
    <property type="term" value="P:protein targeting to vacuole"/>
    <property type="evidence" value="ECO:0007669"/>
    <property type="project" value="TreeGrafter"/>
</dbReference>
<gene>
    <name evidence="6" type="primary">AlNc14C23G2311</name>
    <name evidence="6" type="ORF">ALNC14_026910</name>
</gene>
<evidence type="ECO:0000256" key="1">
    <source>
        <dbReference type="ARBA" id="ARBA00006545"/>
    </source>
</evidence>
<dbReference type="Pfam" id="PF12624">
    <property type="entry name" value="VPS13_N"/>
    <property type="match status" value="1"/>
</dbReference>
<evidence type="ECO:0000259" key="5">
    <source>
        <dbReference type="Pfam" id="PF25036"/>
    </source>
</evidence>
<organism evidence="6">
    <name type="scientific">Albugo laibachii Nc14</name>
    <dbReference type="NCBI Taxonomy" id="890382"/>
    <lineage>
        <taxon>Eukaryota</taxon>
        <taxon>Sar</taxon>
        <taxon>Stramenopiles</taxon>
        <taxon>Oomycota</taxon>
        <taxon>Peronosporomycetes</taxon>
        <taxon>Albuginales</taxon>
        <taxon>Albuginaceae</taxon>
        <taxon>Albugo</taxon>
    </lineage>
</organism>
<dbReference type="PANTHER" id="PTHR16166">
    <property type="entry name" value="VACUOLAR PROTEIN SORTING-ASSOCIATED PROTEIN VPS13"/>
    <property type="match status" value="1"/>
</dbReference>
<sequence>MAKAIIASILESQLGKYIEGLSGDSLHVGFWSGEIALQNVQLKHEAILAEFEDLQLLPLRIIHGSIKKINIYVPWNQLTTSSVRITIQGVTLLLAPNTVGCDEVTHDRSDVLWKRKQSQLERYELIRRHAQLAKANNQAEEDESTFLSRLTHRIIEHIQVTLSDVHFRYEDDLSCQLVHGPRSRAFACGITLEKLALSACDAKDKMYASSSVNIASKQNVDQEYSFKKLRVENFGVYIDEMQQTSEEIAIMASEKGGNTQKLELETVLLDAEHMKSHQFVVSPSQMEVYLIKKETSFDTNSDCKYNLQSCIPSINVSLSRTQYQNVIMLHRASMMIHDDLIHRQQQSRNQGRPIHSASTRPRDWWDYIVSRALPSRSRKMTWSSILQSCRERKLYIATYTEHVRAAENALATTTNNRELEYELNLWKAEHPQEAATLENFEKVYPIEFILKARNHAEECERIRNLEQKLMQSSTTQQESGKSWYKYFFGSSLKQDDSLASSLMSEQAARALQEAYAQAIEKEQQEALPALYDILRVKLQVEQWTLTLLAPPEINSSDAVESPIRPLATLVVVQSRGCLAMKLCSTLEWSLKLDLDQFEAENKLVASGMIDSDNCNSLRYLCTPTSKDSGNHCDSCFSLKIEYFHGSSDCKNGDSRFRSPVLRLRLSTEPLKIVVDPRLMVYLFEFFHFSDSEESANNDTIEDQESSWRRRTTTMTDWISSYDDTSEAITQDQTSRASDSTQTLQSDLLWDILVNVNAPVIVFTEEDSGRQDNAMVIIDLGHTKLVHDDTLQIDRSTSDWTLYLREMRVFFGPRDQADGRKQLLHDIDLEFALAQSVSGALFTIKAGIPNVAITISEEQIEKLNRLYQGFLSKALETRAHADEMFFLDAYVSKTASYSAPSDLQTSTQNVSLAYCEFFLDEVIINIVDSYSYKELFAFSVSKTTFSADIWTHHNTIHIKIQSLKLIDGLYEITCPYHHLIDTKKRQEDSSHLENLLLVDIKNYFSTYFETENHDTVEANCLVDVSFNTLQVQWNPSSIGLLYRLLHLVPMFDQEDILDSQHMAIDRKLSSKCSEGKDSTRPSMIIHTSLVEFSVAFNKDEMDRPLVCLIAKEAIVVGKFWSTGNSDISGNLGDFVMKDLTVSHGKHNLYVPLIGLHHRHSEAVSDEAVSLLQFSYKSDEEGNSLDLFLRPIRMIYYHQQLLELADYFIEGVLKPFGLGSEDVWVAASQLLLHREQSSLRLSAIMIEPSIVLPMQWNVAQHIATTAEKLTLQHDQNASIVFDRSLKDETREAHQRYRLVSEEILPASPGHTVMRTDFKQVILSNVNVFCVVDGGETYQPLFSRPIQSTVDVIDTMDQPQPGRELAKEIPRFTVSAHVYECNQETSKDPITIDLNREQYLTLVAVFEKNLGADEAIAGDIHWSKDDSRPQVEYSYARSDVQAVTITLAVWMTNLRCRFVDASQVLETDAISISLDVLTDQDPTLTLTIKGLKLGKSKDQLLLISTTPTRLLLTWNSELPTSTVAVDIANVKGWLEPDLLLELIDFLELPSVNSLKDELQACSNATAILQSSEHDAQTWDITLIAKEISWMLPKTEIARESVQLACSADIDVHLLFEPYEEAKLEDSDGSTKIGRAVLIKAKSLQFYSMSQSRTDGTFGHGRNLQILEPCDVQIDINDVAPHEAQKQLIVSIQVSPVHVYLSYKDFRNILWTYESIAKTVHTHFVSKNERENGHNATPNVLSTALITAKGSISGNSELIQWHQHFTLECTHVVVTVINDCEHCDMGLAQLCITNGSFFANINEQLEDSMVSGAPQRFLTISGGGSLTTHLMYLNPQIGRWHPMCSPWQLEATFQGVLYQERCRKDARDGRRNEMHVLLNANSPLKVIVTQDLMDLVVSAMSAFERQRDNDKCLCDIPHEIESQSPHPSRSTQLDAPILLRNITGLELNVAISSQASKLLHGDIMCVWPTHQRGKGSGVVRRHDGLDSLRLDLLDFGQEAQFEPVLGISLQRLGSQAFPMVPNSGVDANSASQNGSFVVNVTTQLVDGRLFVSLSSLVKVVNQTTLSIQVLVHSSSWKDPVILGTIASKDSLAIPVMLAWASELRVRPVFPAPHTFGWSAPVPIQTRSRLELELESSCAWASAYFCVRMAFKQSLRIVTFRYPISVVNKLPVPLRYKTRNAMATDKRIVDSSVLKDRENEVIPVGGSSGVWWCTVHQRPLLKLLINGYSSTKWMEWLQNRVRGEESMLEIVVPRTDGGSLKVLLQISEIGRSIQISILSPIWMINRTGLDLVYGSEMERDSYFPGIDARSRSGNAQFCAFGLNMSGKAAPKFRIGIPSAECRDNGVMWSALFEADPKYLNWQDECLSIRLLPDRSGSTMLYEFGISSDVATSHFGSVTTLVSILPRFLVQNLSRHTILLTESNAVGDAHAHLATGADHIIARNEVYALYWMQGRRSSVRFSAVSEHPEGLFSWSEAYRIDRVTSWKLLLRHNQQDTVVSLRVAINTGSLTQASYLITIYDEDAEGMAGTESKPNLNGERLGWEKWIIDAHMVGGSVTVEGSSKLKIDTDTVERGEKILCCSIRNVQLKLDENTETKCAHLNVESLIVRDLTQNLVVLEPLESISSPGDPIVSFVEVLLIEKPTDTKGVHGLASKYYEVVHVKTQSVRISATMQFVNRLNRSFQNILAHVSSTKTTISSFSTTDTSLAFDMEDTQGLECDTCEDLLTLFGPSTITPENQSMASVTGPKVYVQYLRIDPISVVFSFSRNDSPDTNSGQFSSNFWLKHFKIKLENAHLTLAQFEIKEALATQEALLEKMTEFYVKSVKSQALEMLESIKVTSLVSSVVTTGLSSIVSSIIGKSDPQLASHIQESDAIIDGNEAQNQCVRLDSVSSTPLTFTYTPLSNSRLLQKHSHLIDLCTSETQFLQEIQHLIYDWDSNHTGILARGCVALGIYNNSHDALMLAARLQDGAELRILPFGRTHLASSINSRGNWNSKRSAIVFAWGYTPTLLTTSDVYFTLSSNACNVYATRRSARLKALKGYTATFTHQQRQKWWTYNIVLVSDELSDVKISNSNELSESTSIYEYECAFSEPSIGLVVSQSSPKSVRVYKCCERLLNGDIGPAFASKRIRVGDEIDSVNGQKIFSTSQFKDIVVKSARPVTIRFCRRRQCQTEAFNLFGDAK</sequence>
<dbReference type="InterPro" id="IPR026847">
    <property type="entry name" value="VPS13"/>
</dbReference>
<dbReference type="EMBL" id="FR824068">
    <property type="protein sequence ID" value="CCA16548.1"/>
    <property type="molecule type" value="Genomic_DNA"/>
</dbReference>
<dbReference type="InterPro" id="IPR026854">
    <property type="entry name" value="VPS13_N"/>
</dbReference>
<evidence type="ECO:0000256" key="2">
    <source>
        <dbReference type="ARBA" id="ARBA00022448"/>
    </source>
</evidence>
<evidence type="ECO:0000259" key="4">
    <source>
        <dbReference type="Pfam" id="PF12624"/>
    </source>
</evidence>
<dbReference type="PANTHER" id="PTHR16166:SF93">
    <property type="entry name" value="INTERMEMBRANE LIPID TRANSFER PROTEIN VPS13"/>
    <property type="match status" value="1"/>
</dbReference>
<proteinExistence type="inferred from homology"/>
<dbReference type="Pfam" id="PF25036">
    <property type="entry name" value="VPS13_VAB"/>
    <property type="match status" value="1"/>
</dbReference>
<feature type="domain" description="Chorein N-terminal" evidence="4">
    <location>
        <begin position="4"/>
        <end position="788"/>
    </location>
</feature>
<feature type="domain" description="Vacuolar protein sorting-associated protein 13 VPS13 adaptor binding" evidence="5">
    <location>
        <begin position="1996"/>
        <end position="2516"/>
    </location>
</feature>
<dbReference type="HOGENOM" id="CLU_000362_0_0_1"/>
<reference evidence="6" key="1">
    <citation type="journal article" date="2011" name="PLoS Biol.">
        <title>Gene gain and loss during evolution of obligate parasitism in the white rust pathogen of Arabidopsis thaliana.</title>
        <authorList>
            <person name="Kemen E."/>
            <person name="Gardiner A."/>
            <person name="Schultz-Larsen T."/>
            <person name="Kemen A.C."/>
            <person name="Balmuth A.L."/>
            <person name="Robert-Seilaniantz A."/>
            <person name="Bailey K."/>
            <person name="Holub E."/>
            <person name="Studholme D.J."/>
            <person name="Maclean D."/>
            <person name="Jones J.D."/>
        </authorList>
    </citation>
    <scope>NUCLEOTIDE SEQUENCE</scope>
</reference>
<name>F0W606_9STRA</name>
<dbReference type="GO" id="GO:0045053">
    <property type="term" value="P:protein retention in Golgi apparatus"/>
    <property type="evidence" value="ECO:0007669"/>
    <property type="project" value="TreeGrafter"/>
</dbReference>
<dbReference type="InterPro" id="IPR036034">
    <property type="entry name" value="PDZ_sf"/>
</dbReference>
<evidence type="ECO:0000313" key="6">
    <source>
        <dbReference type="EMBL" id="CCA16548.1"/>
    </source>
</evidence>
<keyword evidence="2" id="KW-0813">Transport</keyword>
<evidence type="ECO:0000256" key="3">
    <source>
        <dbReference type="ARBA" id="ARBA00023055"/>
    </source>
</evidence>
<dbReference type="SUPFAM" id="SSF50156">
    <property type="entry name" value="PDZ domain-like"/>
    <property type="match status" value="1"/>
</dbReference>
<comment type="similarity">
    <text evidence="1">Belongs to the VPS13 family.</text>
</comment>
<protein>
    <submittedName>
        <fullName evidence="6">Vacuolar protein sortingassociated protein putative</fullName>
    </submittedName>
</protein>